<reference evidence="1" key="1">
    <citation type="submission" date="2023-10" db="EMBL/GenBank/DDBJ databases">
        <authorList>
            <person name="Rodriguez Cubillos JULIANA M."/>
            <person name="De Vega J."/>
        </authorList>
    </citation>
    <scope>NUCLEOTIDE SEQUENCE</scope>
</reference>
<organism evidence="1 2">
    <name type="scientific">Trifolium pratense</name>
    <name type="common">Red clover</name>
    <dbReference type="NCBI Taxonomy" id="57577"/>
    <lineage>
        <taxon>Eukaryota</taxon>
        <taxon>Viridiplantae</taxon>
        <taxon>Streptophyta</taxon>
        <taxon>Embryophyta</taxon>
        <taxon>Tracheophyta</taxon>
        <taxon>Spermatophyta</taxon>
        <taxon>Magnoliopsida</taxon>
        <taxon>eudicotyledons</taxon>
        <taxon>Gunneridae</taxon>
        <taxon>Pentapetalae</taxon>
        <taxon>rosids</taxon>
        <taxon>fabids</taxon>
        <taxon>Fabales</taxon>
        <taxon>Fabaceae</taxon>
        <taxon>Papilionoideae</taxon>
        <taxon>50 kb inversion clade</taxon>
        <taxon>NPAAA clade</taxon>
        <taxon>Hologalegina</taxon>
        <taxon>IRL clade</taxon>
        <taxon>Trifolieae</taxon>
        <taxon>Trifolium</taxon>
    </lineage>
</organism>
<sequence>MPSIKFNDPHLLTNCWFYPSQATKVGIGSFFDGNSGKKKKEKGKKRGKVVSSVCNFSPHFTYLLEDLEQESSYDCIISTLVDGLNGYLEEIHKRLSSVMAHVTLRIPSLYIPRNHNAKITQSM</sequence>
<comment type="caution">
    <text evidence="1">The sequence shown here is derived from an EMBL/GenBank/DDBJ whole genome shotgun (WGS) entry which is preliminary data.</text>
</comment>
<accession>A0ACB0ID25</accession>
<evidence type="ECO:0000313" key="2">
    <source>
        <dbReference type="Proteomes" id="UP001177021"/>
    </source>
</evidence>
<evidence type="ECO:0000313" key="1">
    <source>
        <dbReference type="EMBL" id="CAJ2629977.1"/>
    </source>
</evidence>
<proteinExistence type="predicted"/>
<dbReference type="EMBL" id="CASHSV030000001">
    <property type="protein sequence ID" value="CAJ2629977.1"/>
    <property type="molecule type" value="Genomic_DNA"/>
</dbReference>
<gene>
    <name evidence="1" type="ORF">MILVUS5_LOCUS1853</name>
</gene>
<protein>
    <submittedName>
        <fullName evidence="1">Uncharacterized protein</fullName>
    </submittedName>
</protein>
<keyword evidence="2" id="KW-1185">Reference proteome</keyword>
<dbReference type="Proteomes" id="UP001177021">
    <property type="component" value="Unassembled WGS sequence"/>
</dbReference>
<name>A0ACB0ID25_TRIPR</name>